<dbReference type="InterPro" id="IPR023582">
    <property type="entry name" value="Impact"/>
</dbReference>
<keyword evidence="4" id="KW-1185">Reference proteome</keyword>
<dbReference type="EMBL" id="FNZH01000005">
    <property type="protein sequence ID" value="SEJ58623.1"/>
    <property type="molecule type" value="Genomic_DNA"/>
</dbReference>
<dbReference type="Proteomes" id="UP000199403">
    <property type="component" value="Unassembled WGS sequence"/>
</dbReference>
<dbReference type="PROSITE" id="PS00910">
    <property type="entry name" value="UPF0029"/>
    <property type="match status" value="1"/>
</dbReference>
<feature type="domain" description="Impact N-terminal" evidence="2">
    <location>
        <begin position="19"/>
        <end position="124"/>
    </location>
</feature>
<accession>A0A1H6ZYR9</accession>
<comment type="similarity">
    <text evidence="1">Belongs to the IMPACT family.</text>
</comment>
<proteinExistence type="inferred from homology"/>
<dbReference type="PANTHER" id="PTHR16301">
    <property type="entry name" value="IMPACT-RELATED"/>
    <property type="match status" value="1"/>
</dbReference>
<dbReference type="Pfam" id="PF01205">
    <property type="entry name" value="Impact_N"/>
    <property type="match status" value="1"/>
</dbReference>
<dbReference type="InterPro" id="IPR020569">
    <property type="entry name" value="UPF0029_Impact_CS"/>
</dbReference>
<dbReference type="GO" id="GO:0006446">
    <property type="term" value="P:regulation of translational initiation"/>
    <property type="evidence" value="ECO:0007669"/>
    <property type="project" value="TreeGrafter"/>
</dbReference>
<dbReference type="STRING" id="1416801.SAMN05192553_105250"/>
<evidence type="ECO:0000256" key="1">
    <source>
        <dbReference type="ARBA" id="ARBA00007665"/>
    </source>
</evidence>
<dbReference type="InterPro" id="IPR020568">
    <property type="entry name" value="Ribosomal_Su5_D2-typ_SF"/>
</dbReference>
<dbReference type="SUPFAM" id="SSF54211">
    <property type="entry name" value="Ribosomal protein S5 domain 2-like"/>
    <property type="match status" value="1"/>
</dbReference>
<gene>
    <name evidence="3" type="ORF">SAMN05192553_105250</name>
</gene>
<dbReference type="InterPro" id="IPR036956">
    <property type="entry name" value="Impact_N_sf"/>
</dbReference>
<sequence>MEDSYLTLKATSTGSYKEKGSKFLSFAYPVTDESEVQQILDQLRKSYHDARHHCYAYILGKDRDIYRANDDGEPHHSAGDPLLGQLRSRELTDALVVVVRYFGGVKLGVGGLVKAYKTAAASALDAGEVIEQTLHTRIDIHFAYPSMDEVMHLIQRHNLKIAEQHFDTDCRLSLECRESKSAEVRELMQSISSLTILT</sequence>
<dbReference type="OrthoDB" id="9813771at2"/>
<dbReference type="Gene3D" id="3.30.230.30">
    <property type="entry name" value="Impact, N-terminal domain"/>
    <property type="match status" value="1"/>
</dbReference>
<evidence type="ECO:0000313" key="3">
    <source>
        <dbReference type="EMBL" id="SEJ58623.1"/>
    </source>
</evidence>
<name>A0A1H6ZYR9_9BACT</name>
<evidence type="ECO:0000259" key="2">
    <source>
        <dbReference type="Pfam" id="PF01205"/>
    </source>
</evidence>
<reference evidence="4" key="1">
    <citation type="submission" date="2016-10" db="EMBL/GenBank/DDBJ databases">
        <authorList>
            <person name="Varghese N."/>
            <person name="Submissions S."/>
        </authorList>
    </citation>
    <scope>NUCLEOTIDE SEQUENCE [LARGE SCALE GENOMIC DNA]</scope>
    <source>
        <strain evidence="4">IBRC-M 10761</strain>
    </source>
</reference>
<dbReference type="PANTHER" id="PTHR16301:SF20">
    <property type="entry name" value="IMPACT FAMILY MEMBER YIGZ"/>
    <property type="match status" value="1"/>
</dbReference>
<dbReference type="AlphaFoldDB" id="A0A1H6ZYR9"/>
<dbReference type="GO" id="GO:0005737">
    <property type="term" value="C:cytoplasm"/>
    <property type="evidence" value="ECO:0007669"/>
    <property type="project" value="TreeGrafter"/>
</dbReference>
<organism evidence="3 4">
    <name type="scientific">Cyclobacterium xiamenense</name>
    <dbReference type="NCBI Taxonomy" id="1297121"/>
    <lineage>
        <taxon>Bacteria</taxon>
        <taxon>Pseudomonadati</taxon>
        <taxon>Bacteroidota</taxon>
        <taxon>Cytophagia</taxon>
        <taxon>Cytophagales</taxon>
        <taxon>Cyclobacteriaceae</taxon>
        <taxon>Cyclobacterium</taxon>
    </lineage>
</organism>
<protein>
    <submittedName>
        <fullName evidence="3">Uncharacterized protein, YigZ family</fullName>
    </submittedName>
</protein>
<evidence type="ECO:0000313" key="4">
    <source>
        <dbReference type="Proteomes" id="UP000199403"/>
    </source>
</evidence>
<dbReference type="InterPro" id="IPR001498">
    <property type="entry name" value="Impact_N"/>
</dbReference>